<feature type="region of interest" description="Disordered" evidence="9">
    <location>
        <begin position="222"/>
        <end position="275"/>
    </location>
</feature>
<evidence type="ECO:0000313" key="11">
    <source>
        <dbReference type="Ensembl" id="ENSCRFP00000009609.1"/>
    </source>
</evidence>
<dbReference type="GO" id="GO:0005509">
    <property type="term" value="F:calcium ion binding"/>
    <property type="evidence" value="ECO:0007669"/>
    <property type="project" value="InterPro"/>
</dbReference>
<dbReference type="Pfam" id="PF00068">
    <property type="entry name" value="Phospholip_A2_1"/>
    <property type="match status" value="1"/>
</dbReference>
<keyword evidence="8" id="KW-0378">Hydrolase</keyword>
<dbReference type="InterPro" id="IPR016090">
    <property type="entry name" value="PLA2-like_dom"/>
</dbReference>
<evidence type="ECO:0000256" key="6">
    <source>
        <dbReference type="PIRSR" id="PIRSR601211-3"/>
    </source>
</evidence>
<dbReference type="EC" id="3.1.1.4" evidence="8"/>
<feature type="active site" evidence="4">
    <location>
        <position position="100"/>
    </location>
</feature>
<comment type="catalytic activity">
    <reaction evidence="8">
        <text>a 1,2-diacyl-sn-glycero-3-phosphocholine + H2O = a 1-acyl-sn-glycero-3-phosphocholine + a fatty acid + H(+)</text>
        <dbReference type="Rhea" id="RHEA:15801"/>
        <dbReference type="ChEBI" id="CHEBI:15377"/>
        <dbReference type="ChEBI" id="CHEBI:15378"/>
        <dbReference type="ChEBI" id="CHEBI:28868"/>
        <dbReference type="ChEBI" id="CHEBI:57643"/>
        <dbReference type="ChEBI" id="CHEBI:58168"/>
        <dbReference type="EC" id="3.1.1.4"/>
    </reaction>
</comment>
<name>A0A8C3QQ66_9PASS</name>
<comment type="similarity">
    <text evidence="7">Belongs to the phospholipase A2 family.</text>
</comment>
<keyword evidence="3 6" id="KW-1015">Disulfide bond</keyword>
<dbReference type="PANTHER" id="PTHR11716">
    <property type="entry name" value="PHOSPHOLIPASE A2 FAMILY MEMBER"/>
    <property type="match status" value="1"/>
</dbReference>
<keyword evidence="8" id="KW-0443">Lipid metabolism</keyword>
<keyword evidence="5 8" id="KW-0106">Calcium</keyword>
<dbReference type="SMART" id="SM00085">
    <property type="entry name" value="PA2c"/>
    <property type="match status" value="1"/>
</dbReference>
<evidence type="ECO:0000256" key="3">
    <source>
        <dbReference type="ARBA" id="ARBA00023157"/>
    </source>
</evidence>
<reference evidence="11" key="1">
    <citation type="submission" date="2025-08" db="UniProtKB">
        <authorList>
            <consortium name="Ensembl"/>
        </authorList>
    </citation>
    <scope>IDENTIFICATION</scope>
</reference>
<evidence type="ECO:0000256" key="8">
    <source>
        <dbReference type="RuleBase" id="RU361236"/>
    </source>
</evidence>
<feature type="disulfide bond" evidence="6">
    <location>
        <begin position="81"/>
        <end position="97"/>
    </location>
</feature>
<dbReference type="Ensembl" id="ENSCRFT00000009950.1">
    <property type="protein sequence ID" value="ENSCRFP00000009609.1"/>
    <property type="gene ID" value="ENSCRFG00000007494.1"/>
</dbReference>
<comment type="subcellular location">
    <subcellularLocation>
        <location evidence="1 8">Secreted</location>
    </subcellularLocation>
</comment>
<evidence type="ECO:0000313" key="12">
    <source>
        <dbReference type="Proteomes" id="UP000694396"/>
    </source>
</evidence>
<accession>A0A8C3QQ66</accession>
<dbReference type="GO" id="GO:0050482">
    <property type="term" value="P:arachidonate secretion"/>
    <property type="evidence" value="ECO:0007669"/>
    <property type="project" value="InterPro"/>
</dbReference>
<dbReference type="PANTHER" id="PTHR11716:SF56">
    <property type="entry name" value="GROUP IIE SECRETORY PHOSPHOLIPASE A2"/>
    <property type="match status" value="1"/>
</dbReference>
<reference evidence="11" key="2">
    <citation type="submission" date="2025-09" db="UniProtKB">
        <authorList>
            <consortium name="Ensembl"/>
        </authorList>
    </citation>
    <scope>IDENTIFICATION</scope>
</reference>
<feature type="compositionally biased region" description="Polar residues" evidence="9">
    <location>
        <begin position="262"/>
        <end position="275"/>
    </location>
</feature>
<dbReference type="GO" id="GO:0005543">
    <property type="term" value="F:phospholipid binding"/>
    <property type="evidence" value="ECO:0007669"/>
    <property type="project" value="TreeGrafter"/>
</dbReference>
<dbReference type="GO" id="GO:0047498">
    <property type="term" value="F:calcium-dependent phospholipase A2 activity"/>
    <property type="evidence" value="ECO:0007669"/>
    <property type="project" value="TreeGrafter"/>
</dbReference>
<evidence type="ECO:0000256" key="5">
    <source>
        <dbReference type="PIRSR" id="PIRSR601211-2"/>
    </source>
</evidence>
<dbReference type="PROSITE" id="PS00118">
    <property type="entry name" value="PA2_HIS"/>
    <property type="match status" value="1"/>
</dbReference>
<dbReference type="InterPro" id="IPR036444">
    <property type="entry name" value="PLipase_A2_dom_sf"/>
</dbReference>
<sequence>VPPAKLPGPVHRQVGRAKWVKCSFFAVERWEWEAASRGAPNPTSPVLGLALASCNLAQFALLIKQKTGKSLLAYNGYGCRCGSGGSKQPLDATDRCCRDHDCCYKKLVSSGCSPKTAAYKYSFRGTPITCGTGNRCQRETCTCDKRAVQCFQRAASSYLQRAASSYLQRAASSYRKSYYNYPRSKCKGGTSSCQPHLPAWGSKPDRNHQNWEGSAFPVARQDMEQPQGSKPDRNHQNWEGSAFPVAREDLAQPQGTEKAPSTFPQSLSTEKNTFP</sequence>
<keyword evidence="5" id="KW-0479">Metal-binding</keyword>
<feature type="binding site" evidence="5">
    <location>
        <position position="84"/>
    </location>
    <ligand>
        <name>Ca(2+)</name>
        <dbReference type="ChEBI" id="CHEBI:29108"/>
    </ligand>
</feature>
<dbReference type="GO" id="GO:0006644">
    <property type="term" value="P:phospholipid metabolic process"/>
    <property type="evidence" value="ECO:0007669"/>
    <property type="project" value="InterPro"/>
</dbReference>
<dbReference type="CDD" id="cd00125">
    <property type="entry name" value="PLA2c"/>
    <property type="match status" value="1"/>
</dbReference>
<feature type="disulfide bond" evidence="6">
    <location>
        <begin position="96"/>
        <end position="150"/>
    </location>
</feature>
<dbReference type="PRINTS" id="PR00389">
    <property type="entry name" value="PHPHLIPASEA2"/>
</dbReference>
<evidence type="ECO:0000259" key="10">
    <source>
        <dbReference type="SMART" id="SM00085"/>
    </source>
</evidence>
<keyword evidence="2 8" id="KW-0964">Secreted</keyword>
<dbReference type="FunFam" id="1.20.90.10:FF:000001">
    <property type="entry name" value="Basic phospholipase A2 homolog"/>
    <property type="match status" value="1"/>
</dbReference>
<evidence type="ECO:0000256" key="9">
    <source>
        <dbReference type="SAM" id="MobiDB-lite"/>
    </source>
</evidence>
<dbReference type="AlphaFoldDB" id="A0A8C3QQ66"/>
<protein>
    <recommendedName>
        <fullName evidence="8">Phospholipase A2</fullName>
        <ecNumber evidence="8">3.1.1.4</ecNumber>
    </recommendedName>
</protein>
<feature type="disulfide bond" evidence="6">
    <location>
        <begin position="103"/>
        <end position="143"/>
    </location>
</feature>
<keyword evidence="12" id="KW-1185">Reference proteome</keyword>
<feature type="active site" evidence="4">
    <location>
        <position position="144"/>
    </location>
</feature>
<evidence type="ECO:0000256" key="7">
    <source>
        <dbReference type="RuleBase" id="RU003654"/>
    </source>
</evidence>
<evidence type="ECO:0000256" key="2">
    <source>
        <dbReference type="ARBA" id="ARBA00022525"/>
    </source>
</evidence>
<feature type="binding site" evidence="5">
    <location>
        <position position="82"/>
    </location>
    <ligand>
        <name>Ca(2+)</name>
        <dbReference type="ChEBI" id="CHEBI:29108"/>
    </ligand>
</feature>
<dbReference type="SUPFAM" id="SSF48619">
    <property type="entry name" value="Phospholipase A2, PLA2"/>
    <property type="match status" value="1"/>
</dbReference>
<dbReference type="Proteomes" id="UP000694396">
    <property type="component" value="Unplaced"/>
</dbReference>
<feature type="binding site" evidence="5">
    <location>
        <position position="101"/>
    </location>
    <ligand>
        <name>Ca(2+)</name>
        <dbReference type="ChEBI" id="CHEBI:29108"/>
    </ligand>
</feature>
<evidence type="ECO:0000256" key="1">
    <source>
        <dbReference type="ARBA" id="ARBA00004613"/>
    </source>
</evidence>
<feature type="disulfide bond" evidence="6">
    <location>
        <begin position="130"/>
        <end position="141"/>
    </location>
</feature>
<dbReference type="InterPro" id="IPR001211">
    <property type="entry name" value="PLA2"/>
</dbReference>
<dbReference type="GO" id="GO:0005576">
    <property type="term" value="C:extracellular region"/>
    <property type="evidence" value="ECO:0007669"/>
    <property type="project" value="UniProtKB-SubCell"/>
</dbReference>
<proteinExistence type="inferred from homology"/>
<dbReference type="InterPro" id="IPR033113">
    <property type="entry name" value="PLA2_histidine"/>
</dbReference>
<dbReference type="Gene3D" id="1.20.90.10">
    <property type="entry name" value="Phospholipase A2 domain"/>
    <property type="match status" value="1"/>
</dbReference>
<feature type="disulfide bond" evidence="6">
    <location>
        <begin position="112"/>
        <end position="136"/>
    </location>
</feature>
<evidence type="ECO:0000256" key="4">
    <source>
        <dbReference type="PIRSR" id="PIRSR601211-1"/>
    </source>
</evidence>
<organism evidence="11 12">
    <name type="scientific">Cyanoderma ruficeps</name>
    <name type="common">rufous-capped babbler</name>
    <dbReference type="NCBI Taxonomy" id="181631"/>
    <lineage>
        <taxon>Eukaryota</taxon>
        <taxon>Metazoa</taxon>
        <taxon>Chordata</taxon>
        <taxon>Craniata</taxon>
        <taxon>Vertebrata</taxon>
        <taxon>Euteleostomi</taxon>
        <taxon>Archelosauria</taxon>
        <taxon>Archosauria</taxon>
        <taxon>Dinosauria</taxon>
        <taxon>Saurischia</taxon>
        <taxon>Theropoda</taxon>
        <taxon>Coelurosauria</taxon>
        <taxon>Aves</taxon>
        <taxon>Neognathae</taxon>
        <taxon>Neoaves</taxon>
        <taxon>Telluraves</taxon>
        <taxon>Australaves</taxon>
        <taxon>Passeriformes</taxon>
        <taxon>Sylvioidea</taxon>
        <taxon>Timaliidae</taxon>
        <taxon>Cyanoderma</taxon>
    </lineage>
</organism>
<dbReference type="GO" id="GO:0016042">
    <property type="term" value="P:lipid catabolic process"/>
    <property type="evidence" value="ECO:0007669"/>
    <property type="project" value="InterPro"/>
</dbReference>
<comment type="cofactor">
    <cofactor evidence="5">
        <name>Ca(2+)</name>
        <dbReference type="ChEBI" id="CHEBI:29108"/>
    </cofactor>
    <text evidence="5">Binds 1 Ca(2+) ion per subunit.</text>
</comment>
<feature type="domain" description="Phospholipase A2-like central" evidence="10">
    <location>
        <begin position="55"/>
        <end position="168"/>
    </location>
</feature>